<protein>
    <submittedName>
        <fullName evidence="2">Uncharacterized protein</fullName>
    </submittedName>
</protein>
<organism evidence="2 3">
    <name type="scientific">Trichostrongylus colubriformis</name>
    <name type="common">Black scour worm</name>
    <dbReference type="NCBI Taxonomy" id="6319"/>
    <lineage>
        <taxon>Eukaryota</taxon>
        <taxon>Metazoa</taxon>
        <taxon>Ecdysozoa</taxon>
        <taxon>Nematoda</taxon>
        <taxon>Chromadorea</taxon>
        <taxon>Rhabditida</taxon>
        <taxon>Rhabditina</taxon>
        <taxon>Rhabditomorpha</taxon>
        <taxon>Strongyloidea</taxon>
        <taxon>Trichostrongylidae</taxon>
        <taxon>Trichostrongylus</taxon>
    </lineage>
</organism>
<evidence type="ECO:0000256" key="1">
    <source>
        <dbReference type="SAM" id="Phobius"/>
    </source>
</evidence>
<dbReference type="AlphaFoldDB" id="A0AAN8J3G0"/>
<proteinExistence type="predicted"/>
<feature type="transmembrane region" description="Helical" evidence="1">
    <location>
        <begin position="19"/>
        <end position="37"/>
    </location>
</feature>
<dbReference type="EMBL" id="WIXE01001941">
    <property type="protein sequence ID" value="KAK5985249.1"/>
    <property type="molecule type" value="Genomic_DNA"/>
</dbReference>
<keyword evidence="3" id="KW-1185">Reference proteome</keyword>
<comment type="caution">
    <text evidence="2">The sequence shown here is derived from an EMBL/GenBank/DDBJ whole genome shotgun (WGS) entry which is preliminary data.</text>
</comment>
<keyword evidence="1" id="KW-0812">Transmembrane</keyword>
<reference evidence="2 3" key="1">
    <citation type="submission" date="2019-10" db="EMBL/GenBank/DDBJ databases">
        <title>Assembly and Annotation for the nematode Trichostrongylus colubriformis.</title>
        <authorList>
            <person name="Martin J."/>
        </authorList>
    </citation>
    <scope>NUCLEOTIDE SEQUENCE [LARGE SCALE GENOMIC DNA]</scope>
    <source>
        <strain evidence="2">G859</strain>
        <tissue evidence="2">Whole worm</tissue>
    </source>
</reference>
<feature type="non-terminal residue" evidence="2">
    <location>
        <position position="162"/>
    </location>
</feature>
<accession>A0AAN8J3G0</accession>
<evidence type="ECO:0000313" key="2">
    <source>
        <dbReference type="EMBL" id="KAK5985249.1"/>
    </source>
</evidence>
<dbReference type="Proteomes" id="UP001331761">
    <property type="component" value="Unassembled WGS sequence"/>
</dbReference>
<name>A0AAN8J3G0_TRICO</name>
<keyword evidence="1" id="KW-1133">Transmembrane helix</keyword>
<evidence type="ECO:0000313" key="3">
    <source>
        <dbReference type="Proteomes" id="UP001331761"/>
    </source>
</evidence>
<gene>
    <name evidence="2" type="ORF">GCK32_018801</name>
</gene>
<sequence length="162" mass="18529">MVFTYSCFRRGKVTSGGLFLSWLLFTVCGFPEMLYWLRLTIHGQDEHKPDSYRQIAHLIWWPLCVVQLILHCSADPYSSAAKVTHSCGNVSPEVTSSFISRLTMWWLNDMCRVGAEKPLELRDLYTLNDGDRSSVLAPKWTKLWGDKMAGALDPYLCNTIFS</sequence>
<keyword evidence="1" id="KW-0472">Membrane</keyword>